<sequence>MPVTLSFGNRHNYEINHSRLARLMSPDKEEALYMGVWDRFKDCFRTHKKQEVLEVLYTLIHGCERENQAELNVDITGMEKIHAFTQLKQYANPSQQDRFV</sequence>
<dbReference type="GO" id="GO:0033644">
    <property type="term" value="C:host cell membrane"/>
    <property type="evidence" value="ECO:0007669"/>
    <property type="project" value="InterPro"/>
</dbReference>
<reference evidence="1" key="2">
    <citation type="submission" date="2019-10" db="EMBL/GenBank/DDBJ databases">
        <authorList>
            <consortium name="NCBI Pathogen Detection Project"/>
        </authorList>
    </citation>
    <scope>NUCLEOTIDE SEQUENCE</scope>
    <source>
        <strain evidence="1">Salmonella enterica</strain>
    </source>
</reference>
<gene>
    <name evidence="1" type="primary">sopD2</name>
    <name evidence="1" type="ORF">GBX79_03615</name>
</gene>
<name>A0A6Y2EJY5_SALEN</name>
<dbReference type="EMBL" id="DAAGRY010000011">
    <property type="protein sequence ID" value="HAB4311402.1"/>
    <property type="molecule type" value="Genomic_DNA"/>
</dbReference>
<accession>A0A6Y2EJY5</accession>
<comment type="caution">
    <text evidence="1">The sequence shown here is derived from an EMBL/GenBank/DDBJ whole genome shotgun (WGS) entry which is preliminary data.</text>
</comment>
<organism evidence="1">
    <name type="scientific">Salmonella enteritidis</name>
    <dbReference type="NCBI Taxonomy" id="149539"/>
    <lineage>
        <taxon>Bacteria</taxon>
        <taxon>Pseudomonadati</taxon>
        <taxon>Pseudomonadota</taxon>
        <taxon>Gammaproteobacteria</taxon>
        <taxon>Enterobacterales</taxon>
        <taxon>Enterobacteriaceae</taxon>
        <taxon>Salmonella</taxon>
    </lineage>
</organism>
<dbReference type="Pfam" id="PF11047">
    <property type="entry name" value="SopD"/>
    <property type="match status" value="1"/>
</dbReference>
<dbReference type="AlphaFoldDB" id="A0A6Y2EJY5"/>
<evidence type="ECO:0000313" key="1">
    <source>
        <dbReference type="EMBL" id="HAB4311402.1"/>
    </source>
</evidence>
<proteinExistence type="predicted"/>
<dbReference type="Gene3D" id="3.30.2440.10">
    <property type="entry name" value="Secreted effector protein SifA"/>
    <property type="match status" value="1"/>
</dbReference>
<feature type="non-terminal residue" evidence="1">
    <location>
        <position position="100"/>
    </location>
</feature>
<protein>
    <submittedName>
        <fullName evidence="1">SPI-2 type III secretion system effector SopD2</fullName>
    </submittedName>
</protein>
<reference evidence="1" key="1">
    <citation type="journal article" date="2018" name="Genome Biol.">
        <title>SKESA: strategic k-mer extension for scrupulous assemblies.</title>
        <authorList>
            <person name="Souvorov A."/>
            <person name="Agarwala R."/>
            <person name="Lipman D.J."/>
        </authorList>
    </citation>
    <scope>NUCLEOTIDE SEQUENCE</scope>
    <source>
        <strain evidence="1">Salmonella enterica</strain>
    </source>
</reference>
<dbReference type="InterPro" id="IPR022747">
    <property type="entry name" value="SopD"/>
</dbReference>